<proteinExistence type="inferred from homology"/>
<dbReference type="Gene3D" id="1.10.1780.10">
    <property type="entry name" value="Clp, N-terminal domain"/>
    <property type="match status" value="1"/>
</dbReference>
<keyword evidence="8" id="KW-0645">Protease</keyword>
<evidence type="ECO:0000256" key="1">
    <source>
        <dbReference type="ARBA" id="ARBA00022737"/>
    </source>
</evidence>
<evidence type="ECO:0000313" key="8">
    <source>
        <dbReference type="EMBL" id="BBB32149.1"/>
    </source>
</evidence>
<dbReference type="InterPro" id="IPR003959">
    <property type="entry name" value="ATPase_AAA_core"/>
</dbReference>
<dbReference type="InterPro" id="IPR027417">
    <property type="entry name" value="P-loop_NTPase"/>
</dbReference>
<dbReference type="PROSITE" id="PS51903">
    <property type="entry name" value="CLP_R"/>
    <property type="match status" value="1"/>
</dbReference>
<dbReference type="GO" id="GO:0008233">
    <property type="term" value="F:peptidase activity"/>
    <property type="evidence" value="ECO:0007669"/>
    <property type="project" value="UniProtKB-KW"/>
</dbReference>
<keyword evidence="9" id="KW-1185">Reference proteome</keyword>
<dbReference type="FunFam" id="3.40.50.300:FF:000010">
    <property type="entry name" value="Chaperone clpB 1, putative"/>
    <property type="match status" value="1"/>
</dbReference>
<dbReference type="SMART" id="SM01086">
    <property type="entry name" value="ClpB_D2-small"/>
    <property type="match status" value="1"/>
</dbReference>
<keyword evidence="4 6" id="KW-0143">Chaperone</keyword>
<dbReference type="PROSITE" id="PS00870">
    <property type="entry name" value="CLPAB_1"/>
    <property type="match status" value="1"/>
</dbReference>
<evidence type="ECO:0000256" key="3">
    <source>
        <dbReference type="ARBA" id="ARBA00022840"/>
    </source>
</evidence>
<dbReference type="KEGG" id="thyd:TTHT_0564"/>
<organism evidence="8 9">
    <name type="scientific">Thermotomaculum hydrothermale</name>
    <dbReference type="NCBI Taxonomy" id="981385"/>
    <lineage>
        <taxon>Bacteria</taxon>
        <taxon>Pseudomonadati</taxon>
        <taxon>Acidobacteriota</taxon>
        <taxon>Holophagae</taxon>
        <taxon>Thermotomaculales</taxon>
        <taxon>Thermotomaculaceae</taxon>
        <taxon>Thermotomaculum</taxon>
    </lineage>
</organism>
<dbReference type="SUPFAM" id="SSF52540">
    <property type="entry name" value="P-loop containing nucleoside triphosphate hydrolases"/>
    <property type="match status" value="2"/>
</dbReference>
<dbReference type="InterPro" id="IPR004176">
    <property type="entry name" value="Clp_R_N"/>
</dbReference>
<evidence type="ECO:0000256" key="4">
    <source>
        <dbReference type="ARBA" id="ARBA00023186"/>
    </source>
</evidence>
<keyword evidence="3 6" id="KW-0067">ATP-binding</keyword>
<dbReference type="InterPro" id="IPR003593">
    <property type="entry name" value="AAA+_ATPase"/>
</dbReference>
<dbReference type="InterPro" id="IPR036628">
    <property type="entry name" value="Clp_N_dom_sf"/>
</dbReference>
<dbReference type="Pfam" id="PF00004">
    <property type="entry name" value="AAA"/>
    <property type="match status" value="1"/>
</dbReference>
<dbReference type="FunFam" id="3.40.50.300:FF:000025">
    <property type="entry name" value="ATP-dependent Clp protease subunit"/>
    <property type="match status" value="1"/>
</dbReference>
<dbReference type="PROSITE" id="PS00871">
    <property type="entry name" value="CLPAB_2"/>
    <property type="match status" value="1"/>
</dbReference>
<keyword evidence="8" id="KW-0378">Hydrolase</keyword>
<dbReference type="RefSeq" id="WP_201328490.1">
    <property type="nucleotide sequence ID" value="NZ_AP017470.1"/>
</dbReference>
<dbReference type="InterPro" id="IPR001270">
    <property type="entry name" value="ClpA/B"/>
</dbReference>
<dbReference type="Proteomes" id="UP000595564">
    <property type="component" value="Chromosome"/>
</dbReference>
<dbReference type="EMBL" id="AP017470">
    <property type="protein sequence ID" value="BBB32149.1"/>
    <property type="molecule type" value="Genomic_DNA"/>
</dbReference>
<dbReference type="CDD" id="cd00009">
    <property type="entry name" value="AAA"/>
    <property type="match status" value="1"/>
</dbReference>
<dbReference type="Pfam" id="PF02861">
    <property type="entry name" value="Clp_N"/>
    <property type="match status" value="1"/>
</dbReference>
<dbReference type="AlphaFoldDB" id="A0A7R6PEA4"/>
<evidence type="ECO:0000313" key="9">
    <source>
        <dbReference type="Proteomes" id="UP000595564"/>
    </source>
</evidence>
<dbReference type="PRINTS" id="PR00300">
    <property type="entry name" value="CLPPROTEASEA"/>
</dbReference>
<dbReference type="Gene3D" id="3.40.50.300">
    <property type="entry name" value="P-loop containing nucleotide triphosphate hydrolases"/>
    <property type="match status" value="2"/>
</dbReference>
<name>A0A7R6PEA4_9BACT</name>
<dbReference type="Pfam" id="PF07724">
    <property type="entry name" value="AAA_2"/>
    <property type="match status" value="1"/>
</dbReference>
<dbReference type="GO" id="GO:0005524">
    <property type="term" value="F:ATP binding"/>
    <property type="evidence" value="ECO:0007669"/>
    <property type="project" value="UniProtKB-KW"/>
</dbReference>
<dbReference type="InterPro" id="IPR041546">
    <property type="entry name" value="ClpA/ClpB_AAA_lid"/>
</dbReference>
<evidence type="ECO:0000256" key="6">
    <source>
        <dbReference type="RuleBase" id="RU004432"/>
    </source>
</evidence>
<comment type="similarity">
    <text evidence="6">Belongs to the ClpA/ClpB family.</text>
</comment>
<dbReference type="GO" id="GO:0006508">
    <property type="term" value="P:proteolysis"/>
    <property type="evidence" value="ECO:0007669"/>
    <property type="project" value="UniProtKB-KW"/>
</dbReference>
<dbReference type="GO" id="GO:0034605">
    <property type="term" value="P:cellular response to heat"/>
    <property type="evidence" value="ECO:0007669"/>
    <property type="project" value="TreeGrafter"/>
</dbReference>
<dbReference type="SUPFAM" id="SSF81923">
    <property type="entry name" value="Double Clp-N motif"/>
    <property type="match status" value="1"/>
</dbReference>
<keyword evidence="2 6" id="KW-0547">Nucleotide-binding</keyword>
<reference evidence="8 9" key="1">
    <citation type="journal article" date="2012" name="Extremophiles">
        <title>Thermotomaculum hydrothermale gen. nov., sp. nov., a novel heterotrophic thermophile within the phylum Acidobacteria from a deep-sea hydrothermal vent chimney in the Southern Okinawa Trough.</title>
        <authorList>
            <person name="Izumi H."/>
            <person name="Nunoura T."/>
            <person name="Miyazaki M."/>
            <person name="Mino S."/>
            <person name="Toki T."/>
            <person name="Takai K."/>
            <person name="Sako Y."/>
            <person name="Sawabe T."/>
            <person name="Nakagawa S."/>
        </authorList>
    </citation>
    <scope>NUCLEOTIDE SEQUENCE [LARGE SCALE GENOMIC DNA]</scope>
    <source>
        <strain evidence="8 9">AC55</strain>
    </source>
</reference>
<gene>
    <name evidence="8" type="primary">clpC</name>
    <name evidence="8" type="ORF">TTHT_0564</name>
</gene>
<dbReference type="InterPro" id="IPR028299">
    <property type="entry name" value="ClpA/B_CS2"/>
</dbReference>
<keyword evidence="1 5" id="KW-0677">Repeat</keyword>
<accession>A0A7R6PEA4</accession>
<evidence type="ECO:0000259" key="7">
    <source>
        <dbReference type="PROSITE" id="PS51903"/>
    </source>
</evidence>
<protein>
    <submittedName>
        <fullName evidence="8">ATP-dependent Clp protease ATP-binding subunit ClpC</fullName>
    </submittedName>
</protein>
<dbReference type="InterPro" id="IPR018368">
    <property type="entry name" value="ClpA/B_CS1"/>
</dbReference>
<dbReference type="Gene3D" id="1.10.8.60">
    <property type="match status" value="2"/>
</dbReference>
<dbReference type="Pfam" id="PF10431">
    <property type="entry name" value="ClpB_D2-small"/>
    <property type="match status" value="1"/>
</dbReference>
<dbReference type="PANTHER" id="PTHR11638:SF175">
    <property type="entry name" value="ATP-DEPENDENT CLP PROTEASE, ATP-BINDING SUBUNIT CLPC"/>
    <property type="match status" value="1"/>
</dbReference>
<evidence type="ECO:0000256" key="5">
    <source>
        <dbReference type="PROSITE-ProRule" id="PRU01251"/>
    </source>
</evidence>
<sequence length="773" mass="87615">MFENFTDRARRVLFFARNKAGQFQNPFVDSVHLLHGVLMEEDSLVMSTLKYCKVDTILLRKEIDVMCVKLGRSGYGGEIPLTETVQNMLKQAIRESFAFESDKVDVEHIFLAILHFPSSSAVTVLRNAGLRSVIEARNYLTDELNKDIDFFSDIEDEEDIEEKFPNLSKYGKDLTLLAKQGKLDKCVGREVEIQRIIHILSRRRKNNPLLLGDAGVGKTAIVEGLAQRIVEGNIPDSLKNRSLFALDLASIVAGTKYRGQFEERLRDIIKEAVQEKAILFIDEFHTIVGAGSAEGSLDAANMLKPSLARGELQCIGATTYKEFSKHIEKDKSLMRRFQVVKVVQPDFEETLHILREIKDRYEDFHGVEYTYEALKKAVSLSERFIPGRMQPDKSIDLIDEAGAKVKIEFLKSLEEKGISKSEVEEKPKVEPKHIEEAVANWTGIPVSSITEGERERLLNLKDYLYSRIVGQNKAIEILVKAIKRARLGMSSPNRPSGVFMFLGPTGVGKTELSKQLAVYLFRSEKSLIRFDMSEFMEKHSVSRLIGAPPGYVGYEEGGQLTEAVKKQPYSVILLDEIEKAHPDLINILLQIFDDGRVTDAFGETIDFSNTIIIMTSNVGSRIIHHGKHPGFKVKDENLKPMDKKSDIMGEVKRFFTPEFLNRIDEIIVFNPLGKDDLKKIVYILINDLNEFLREKKIQVKLTEKAVDWIVDIACKDLNYGARPLKRAVQEYVQDKLSDAIIENYKNSEGEYTIDVQNNGIIIKKKGKGVEVKC</sequence>
<dbReference type="GO" id="GO:0005737">
    <property type="term" value="C:cytoplasm"/>
    <property type="evidence" value="ECO:0007669"/>
    <property type="project" value="TreeGrafter"/>
</dbReference>
<dbReference type="SMART" id="SM00382">
    <property type="entry name" value="AAA"/>
    <property type="match status" value="2"/>
</dbReference>
<evidence type="ECO:0000256" key="2">
    <source>
        <dbReference type="ARBA" id="ARBA00022741"/>
    </source>
</evidence>
<dbReference type="InterPro" id="IPR019489">
    <property type="entry name" value="Clp_ATPase_C"/>
</dbReference>
<dbReference type="GO" id="GO:0016887">
    <property type="term" value="F:ATP hydrolysis activity"/>
    <property type="evidence" value="ECO:0007669"/>
    <property type="project" value="InterPro"/>
</dbReference>
<feature type="domain" description="Clp R" evidence="7">
    <location>
        <begin position="2"/>
        <end position="147"/>
    </location>
</feature>
<dbReference type="CDD" id="cd19499">
    <property type="entry name" value="RecA-like_ClpB_Hsp104-like"/>
    <property type="match status" value="1"/>
</dbReference>
<dbReference type="Pfam" id="PF17871">
    <property type="entry name" value="AAA_lid_9"/>
    <property type="match status" value="1"/>
</dbReference>
<dbReference type="PANTHER" id="PTHR11638">
    <property type="entry name" value="ATP-DEPENDENT CLP PROTEASE"/>
    <property type="match status" value="1"/>
</dbReference>
<dbReference type="InterPro" id="IPR050130">
    <property type="entry name" value="ClpA_ClpB"/>
</dbReference>